<dbReference type="Gene3D" id="1.10.10.10">
    <property type="entry name" value="Winged helix-like DNA-binding domain superfamily/Winged helix DNA-binding domain"/>
    <property type="match status" value="1"/>
</dbReference>
<evidence type="ECO:0000256" key="1">
    <source>
        <dbReference type="ARBA" id="ARBA00004123"/>
    </source>
</evidence>
<dbReference type="InterPro" id="IPR000232">
    <property type="entry name" value="HSF_DNA-bd"/>
</dbReference>
<evidence type="ECO:0000256" key="2">
    <source>
        <dbReference type="ARBA" id="ARBA00023016"/>
    </source>
</evidence>
<proteinExistence type="predicted"/>
<dbReference type="GO" id="GO:0000978">
    <property type="term" value="F:RNA polymerase II cis-regulatory region sequence-specific DNA binding"/>
    <property type="evidence" value="ECO:0007669"/>
    <property type="project" value="TreeGrafter"/>
</dbReference>
<dbReference type="Pfam" id="PF00447">
    <property type="entry name" value="HSF_DNA-bind"/>
    <property type="match status" value="1"/>
</dbReference>
<dbReference type="InterPro" id="IPR036388">
    <property type="entry name" value="WH-like_DNA-bd_sf"/>
</dbReference>
<keyword evidence="2" id="KW-0346">Stress response</keyword>
<evidence type="ECO:0000256" key="3">
    <source>
        <dbReference type="ARBA" id="ARBA00023125"/>
    </source>
</evidence>
<feature type="domain" description="HSF-type DNA-binding" evidence="5">
    <location>
        <begin position="18"/>
        <end position="48"/>
    </location>
</feature>
<dbReference type="PANTHER" id="PTHR10015">
    <property type="entry name" value="HEAT SHOCK TRANSCRIPTION FACTOR"/>
    <property type="match status" value="1"/>
</dbReference>
<dbReference type="AlphaFoldDB" id="A0A392SNA0"/>
<sequence>MESSTSGGGGGGGSPAPFLVKTYEMVDDSCTDEIVSWSENNNSFIVWNP</sequence>
<evidence type="ECO:0000313" key="7">
    <source>
        <dbReference type="Proteomes" id="UP000265520"/>
    </source>
</evidence>
<reference evidence="6 7" key="1">
    <citation type="journal article" date="2018" name="Front. Plant Sci.">
        <title>Red Clover (Trifolium pratense) and Zigzag Clover (T. medium) - A Picture of Genomic Similarities and Differences.</title>
        <authorList>
            <person name="Dluhosova J."/>
            <person name="Istvanek J."/>
            <person name="Nedelnik J."/>
            <person name="Repkova J."/>
        </authorList>
    </citation>
    <scope>NUCLEOTIDE SEQUENCE [LARGE SCALE GENOMIC DNA]</scope>
    <source>
        <strain evidence="7">cv. 10/8</strain>
        <tissue evidence="6">Leaf</tissue>
    </source>
</reference>
<keyword evidence="3" id="KW-0238">DNA-binding</keyword>
<evidence type="ECO:0000313" key="6">
    <source>
        <dbReference type="EMBL" id="MCI49654.1"/>
    </source>
</evidence>
<dbReference type="InterPro" id="IPR036390">
    <property type="entry name" value="WH_DNA-bd_sf"/>
</dbReference>
<comment type="caution">
    <text evidence="6">The sequence shown here is derived from an EMBL/GenBank/DDBJ whole genome shotgun (WGS) entry which is preliminary data.</text>
</comment>
<dbReference type="GO" id="GO:0034605">
    <property type="term" value="P:cellular response to heat"/>
    <property type="evidence" value="ECO:0007669"/>
    <property type="project" value="TreeGrafter"/>
</dbReference>
<evidence type="ECO:0000259" key="5">
    <source>
        <dbReference type="Pfam" id="PF00447"/>
    </source>
</evidence>
<protein>
    <submittedName>
        <fullName evidence="6">Heat stress transcription factor A-5-like</fullName>
    </submittedName>
</protein>
<accession>A0A392SNA0</accession>
<organism evidence="6 7">
    <name type="scientific">Trifolium medium</name>
    <dbReference type="NCBI Taxonomy" id="97028"/>
    <lineage>
        <taxon>Eukaryota</taxon>
        <taxon>Viridiplantae</taxon>
        <taxon>Streptophyta</taxon>
        <taxon>Embryophyta</taxon>
        <taxon>Tracheophyta</taxon>
        <taxon>Spermatophyta</taxon>
        <taxon>Magnoliopsida</taxon>
        <taxon>eudicotyledons</taxon>
        <taxon>Gunneridae</taxon>
        <taxon>Pentapetalae</taxon>
        <taxon>rosids</taxon>
        <taxon>fabids</taxon>
        <taxon>Fabales</taxon>
        <taxon>Fabaceae</taxon>
        <taxon>Papilionoideae</taxon>
        <taxon>50 kb inversion clade</taxon>
        <taxon>NPAAA clade</taxon>
        <taxon>Hologalegina</taxon>
        <taxon>IRL clade</taxon>
        <taxon>Trifolieae</taxon>
        <taxon>Trifolium</taxon>
    </lineage>
</organism>
<dbReference type="PANTHER" id="PTHR10015:SF377">
    <property type="entry name" value="HEAT STRESS TRANSCRIPTION FACTOR A-5"/>
    <property type="match status" value="1"/>
</dbReference>
<dbReference type="EMBL" id="LXQA010404577">
    <property type="protein sequence ID" value="MCI49654.1"/>
    <property type="molecule type" value="Genomic_DNA"/>
</dbReference>
<feature type="non-terminal residue" evidence="6">
    <location>
        <position position="49"/>
    </location>
</feature>
<dbReference type="SUPFAM" id="SSF46785">
    <property type="entry name" value="Winged helix' DNA-binding domain"/>
    <property type="match status" value="1"/>
</dbReference>
<keyword evidence="7" id="KW-1185">Reference proteome</keyword>
<keyword evidence="4" id="KW-0539">Nucleus</keyword>
<comment type="subcellular location">
    <subcellularLocation>
        <location evidence="1">Nucleus</location>
    </subcellularLocation>
</comment>
<dbReference type="Proteomes" id="UP000265520">
    <property type="component" value="Unassembled WGS sequence"/>
</dbReference>
<dbReference type="GO" id="GO:0005634">
    <property type="term" value="C:nucleus"/>
    <property type="evidence" value="ECO:0007669"/>
    <property type="project" value="UniProtKB-SubCell"/>
</dbReference>
<dbReference type="GO" id="GO:0003700">
    <property type="term" value="F:DNA-binding transcription factor activity"/>
    <property type="evidence" value="ECO:0007669"/>
    <property type="project" value="InterPro"/>
</dbReference>
<name>A0A392SNA0_9FABA</name>
<dbReference type="GO" id="GO:0006357">
    <property type="term" value="P:regulation of transcription by RNA polymerase II"/>
    <property type="evidence" value="ECO:0007669"/>
    <property type="project" value="TreeGrafter"/>
</dbReference>
<evidence type="ECO:0000256" key="4">
    <source>
        <dbReference type="ARBA" id="ARBA00023242"/>
    </source>
</evidence>